<evidence type="ECO:0000313" key="3">
    <source>
        <dbReference type="Proteomes" id="UP001596083"/>
    </source>
</evidence>
<feature type="compositionally biased region" description="Acidic residues" evidence="1">
    <location>
        <begin position="294"/>
        <end position="304"/>
    </location>
</feature>
<feature type="region of interest" description="Disordered" evidence="1">
    <location>
        <begin position="271"/>
        <end position="312"/>
    </location>
</feature>
<proteinExistence type="predicted"/>
<organism evidence="2 3">
    <name type="scientific">Streptomyces gamaensis</name>
    <dbReference type="NCBI Taxonomy" id="1763542"/>
    <lineage>
        <taxon>Bacteria</taxon>
        <taxon>Bacillati</taxon>
        <taxon>Actinomycetota</taxon>
        <taxon>Actinomycetes</taxon>
        <taxon>Kitasatosporales</taxon>
        <taxon>Streptomycetaceae</taxon>
        <taxon>Streptomyces</taxon>
    </lineage>
</organism>
<evidence type="ECO:0000256" key="1">
    <source>
        <dbReference type="SAM" id="MobiDB-lite"/>
    </source>
</evidence>
<dbReference type="Proteomes" id="UP001596083">
    <property type="component" value="Unassembled WGS sequence"/>
</dbReference>
<gene>
    <name evidence="2" type="ORF">ACFP1Z_29360</name>
</gene>
<comment type="caution">
    <text evidence="2">The sequence shown here is derived from an EMBL/GenBank/DDBJ whole genome shotgun (WGS) entry which is preliminary data.</text>
</comment>
<dbReference type="RefSeq" id="WP_390320737.1">
    <property type="nucleotide sequence ID" value="NZ_JBHSPB010000026.1"/>
</dbReference>
<accession>A0ABW0Z6G5</accession>
<dbReference type="EMBL" id="JBHSPB010000026">
    <property type="protein sequence ID" value="MFC5724271.1"/>
    <property type="molecule type" value="Genomic_DNA"/>
</dbReference>
<protein>
    <submittedName>
        <fullName evidence="2">Uncharacterized protein</fullName>
    </submittedName>
</protein>
<keyword evidence="3" id="KW-1185">Reference proteome</keyword>
<reference evidence="3" key="1">
    <citation type="journal article" date="2019" name="Int. J. Syst. Evol. Microbiol.">
        <title>The Global Catalogue of Microorganisms (GCM) 10K type strain sequencing project: providing services to taxonomists for standard genome sequencing and annotation.</title>
        <authorList>
            <consortium name="The Broad Institute Genomics Platform"/>
            <consortium name="The Broad Institute Genome Sequencing Center for Infectious Disease"/>
            <person name="Wu L."/>
            <person name="Ma J."/>
        </authorList>
    </citation>
    <scope>NUCLEOTIDE SEQUENCE [LARGE SCALE GENOMIC DNA]</scope>
    <source>
        <strain evidence="3">CGMCC 4.7304</strain>
    </source>
</reference>
<evidence type="ECO:0000313" key="2">
    <source>
        <dbReference type="EMBL" id="MFC5724271.1"/>
    </source>
</evidence>
<sequence>MAHTTDRGSRTSARRRLRREVPSTVAVLADEHDFAAMRRYKSFGFDDHTTYLRQMEGLLRTLAAQGTHTSVTLFDPVVYEEFCAEAHLDPDTTASRTRYVAEVAATGTKVTYAGQPLHLLLPELINEAEQQATWDYATSLLTRGDCASCGEDIGQAAFARAARLLRQLVEAAGPGTHHLVCSIPAEGATPLVAALHAEHAPDGRVHLGEEAPALVLCTVLAAGIATDRPGGIVLRTSAPGRRDTLRGWSLRGGRLRPLTEAEVFSAYCTDARTGEPVPPEPGVDYRAGIALPDPDSDSDPDPAPDCEGPHDT</sequence>
<name>A0ABW0Z6G5_9ACTN</name>